<dbReference type="AlphaFoldDB" id="A0A0L0FF03"/>
<dbReference type="EMBL" id="KQ244234">
    <property type="protein sequence ID" value="KNC74623.1"/>
    <property type="molecule type" value="Genomic_DNA"/>
</dbReference>
<dbReference type="GeneID" id="25913340"/>
<name>A0A0L0FF03_9EUKA</name>
<reference evidence="1 2" key="1">
    <citation type="submission" date="2011-02" db="EMBL/GenBank/DDBJ databases">
        <title>The Genome Sequence of Sphaeroforma arctica JP610.</title>
        <authorList>
            <consortium name="The Broad Institute Genome Sequencing Platform"/>
            <person name="Russ C."/>
            <person name="Cuomo C."/>
            <person name="Young S.K."/>
            <person name="Zeng Q."/>
            <person name="Gargeya S."/>
            <person name="Alvarado L."/>
            <person name="Berlin A."/>
            <person name="Chapman S.B."/>
            <person name="Chen Z."/>
            <person name="Freedman E."/>
            <person name="Gellesch M."/>
            <person name="Goldberg J."/>
            <person name="Griggs A."/>
            <person name="Gujja S."/>
            <person name="Heilman E."/>
            <person name="Heiman D."/>
            <person name="Howarth C."/>
            <person name="Mehta T."/>
            <person name="Neiman D."/>
            <person name="Pearson M."/>
            <person name="Roberts A."/>
            <person name="Saif S."/>
            <person name="Shea T."/>
            <person name="Shenoy N."/>
            <person name="Sisk P."/>
            <person name="Stolte C."/>
            <person name="Sykes S."/>
            <person name="White J."/>
            <person name="Yandava C."/>
            <person name="Burger G."/>
            <person name="Gray M.W."/>
            <person name="Holland P.W.H."/>
            <person name="King N."/>
            <person name="Lang F.B.F."/>
            <person name="Roger A.J."/>
            <person name="Ruiz-Trillo I."/>
            <person name="Haas B."/>
            <person name="Nusbaum C."/>
            <person name="Birren B."/>
        </authorList>
    </citation>
    <scope>NUCLEOTIDE SEQUENCE [LARGE SCALE GENOMIC DNA]</scope>
    <source>
        <strain evidence="1 2">JP610</strain>
    </source>
</reference>
<evidence type="ECO:0000313" key="2">
    <source>
        <dbReference type="Proteomes" id="UP000054560"/>
    </source>
</evidence>
<dbReference type="RefSeq" id="XP_014148525.1">
    <property type="nucleotide sequence ID" value="XM_014293050.1"/>
</dbReference>
<organism evidence="1 2">
    <name type="scientific">Sphaeroforma arctica JP610</name>
    <dbReference type="NCBI Taxonomy" id="667725"/>
    <lineage>
        <taxon>Eukaryota</taxon>
        <taxon>Ichthyosporea</taxon>
        <taxon>Ichthyophonida</taxon>
        <taxon>Sphaeroforma</taxon>
    </lineage>
</organism>
<gene>
    <name evidence="1" type="ORF">SARC_12836</name>
</gene>
<evidence type="ECO:0000313" key="1">
    <source>
        <dbReference type="EMBL" id="KNC74623.1"/>
    </source>
</evidence>
<protein>
    <submittedName>
        <fullName evidence="1">Uncharacterized protein</fullName>
    </submittedName>
</protein>
<sequence length="105" mass="11977">SPCSHMIEDSALAMIAADFIAHIKLTLSAIKVSAVQTTGESTDIDIVAYDNRYTLVAQYHTVGYYTVEEPMNKPQLVGHIWSRQKEYANQYIEGYMRRVITQYNQ</sequence>
<proteinExistence type="predicted"/>
<accession>A0A0L0FF03</accession>
<feature type="non-terminal residue" evidence="1">
    <location>
        <position position="1"/>
    </location>
</feature>
<dbReference type="Proteomes" id="UP000054560">
    <property type="component" value="Unassembled WGS sequence"/>
</dbReference>
<keyword evidence="2" id="KW-1185">Reference proteome</keyword>